<gene>
    <name evidence="2" type="ORF">QM524_11240</name>
</gene>
<sequence length="557" mass="64005">MKEQKVLSKFWFWGLLILPILLYFLLIELYGMNIPYVDDHGLKGFLVKFQDSKTWTEKIATIFAQHNEHRIGLTRIWFLFVYGIYGSINYKWLMWFGNILLVGVLGIYAAYFKKNKISLLYFLPLPWILLTSINQENTFWGMASIQNFGIVFLSLWAFWELEEERLINALVLVSIAVFTSGNGFVTLAIMGGFLLLKQQWKNLGILVLLGVLLAFLYFVTYQKPPATPSATLADLKKVLLAFVSFAGSAADVSLDTAISVRTIKAIFLGGILLILALICVVRNIPFDFRLKKYSTPKNWPVFILATILLIVLSSFMVAWTRVVGYGMPTILTSRYKIYSLLFVITMYVWLLRVLEEKHRWRMFLFTLPFSILTYFNGFWQSISQIDYHYKGLICNMFNWTYEDLSGKTNSPTQFRYNNPATVFGSLTPILLTNDFSHDPQIKLEEAKVQDGNVVIRGVGDFHFPWLDPDNGVYLIAKSEKRVYVFPLRSVKAGVRLLVGGHAVFGPYFENQIPTFEFDAGTYKLAILAVEDTQKRILNTQQTITIEVNTRKAVETNW</sequence>
<dbReference type="EMBL" id="JASHIF010000009">
    <property type="protein sequence ID" value="MDI9859784.1"/>
    <property type="molecule type" value="Genomic_DNA"/>
</dbReference>
<keyword evidence="1" id="KW-0812">Transmembrane</keyword>
<feature type="transmembrane region" description="Helical" evidence="1">
    <location>
        <begin position="335"/>
        <end position="354"/>
    </location>
</feature>
<evidence type="ECO:0000313" key="2">
    <source>
        <dbReference type="EMBL" id="MDI9859784.1"/>
    </source>
</evidence>
<feature type="transmembrane region" description="Helical" evidence="1">
    <location>
        <begin position="360"/>
        <end position="379"/>
    </location>
</feature>
<feature type="transmembrane region" description="Helical" evidence="1">
    <location>
        <begin position="265"/>
        <end position="284"/>
    </location>
</feature>
<comment type="caution">
    <text evidence="2">The sequence shown here is derived from an EMBL/GenBank/DDBJ whole genome shotgun (WGS) entry which is preliminary data.</text>
</comment>
<keyword evidence="3" id="KW-1185">Reference proteome</keyword>
<accession>A0ABT6Y886</accession>
<feature type="transmembrane region" description="Helical" evidence="1">
    <location>
        <begin position="139"/>
        <end position="159"/>
    </location>
</feature>
<keyword evidence="1" id="KW-1133">Transmembrane helix</keyword>
<organism evidence="2 3">
    <name type="scientific">Flectobacillus roseus</name>
    <dbReference type="NCBI Taxonomy" id="502259"/>
    <lineage>
        <taxon>Bacteria</taxon>
        <taxon>Pseudomonadati</taxon>
        <taxon>Bacteroidota</taxon>
        <taxon>Cytophagia</taxon>
        <taxon>Cytophagales</taxon>
        <taxon>Flectobacillaceae</taxon>
        <taxon>Flectobacillus</taxon>
    </lineage>
</organism>
<protein>
    <submittedName>
        <fullName evidence="2">Uncharacterized protein</fullName>
    </submittedName>
</protein>
<dbReference type="Proteomes" id="UP001236507">
    <property type="component" value="Unassembled WGS sequence"/>
</dbReference>
<feature type="transmembrane region" description="Helical" evidence="1">
    <location>
        <begin position="299"/>
        <end position="323"/>
    </location>
</feature>
<feature type="transmembrane region" description="Helical" evidence="1">
    <location>
        <begin position="92"/>
        <end position="112"/>
    </location>
</feature>
<keyword evidence="1" id="KW-0472">Membrane</keyword>
<name>A0ABT6Y886_9BACT</name>
<feature type="transmembrane region" description="Helical" evidence="1">
    <location>
        <begin position="12"/>
        <end position="32"/>
    </location>
</feature>
<feature type="transmembrane region" description="Helical" evidence="1">
    <location>
        <begin position="203"/>
        <end position="219"/>
    </location>
</feature>
<proteinExistence type="predicted"/>
<evidence type="ECO:0000256" key="1">
    <source>
        <dbReference type="SAM" id="Phobius"/>
    </source>
</evidence>
<feature type="transmembrane region" description="Helical" evidence="1">
    <location>
        <begin position="171"/>
        <end position="196"/>
    </location>
</feature>
<dbReference type="RefSeq" id="WP_283344658.1">
    <property type="nucleotide sequence ID" value="NZ_JASHIF010000009.1"/>
</dbReference>
<evidence type="ECO:0000313" key="3">
    <source>
        <dbReference type="Proteomes" id="UP001236507"/>
    </source>
</evidence>
<reference evidence="2 3" key="1">
    <citation type="submission" date="2023-05" db="EMBL/GenBank/DDBJ databases">
        <title>Novel species of genus Flectobacillus isolated from stream in China.</title>
        <authorList>
            <person name="Lu H."/>
        </authorList>
    </citation>
    <scope>NUCLEOTIDE SEQUENCE [LARGE SCALE GENOMIC DNA]</scope>
    <source>
        <strain evidence="2 3">KCTC 42575</strain>
    </source>
</reference>